<gene>
    <name evidence="1" type="ORF">LLE72_021630</name>
</gene>
<evidence type="ECO:0000313" key="2">
    <source>
        <dbReference type="Proteomes" id="UP001297361"/>
    </source>
</evidence>
<name>A0AAJ2X6F0_XANCA</name>
<dbReference type="AlphaFoldDB" id="A0AAJ2X6F0"/>
<dbReference type="EMBL" id="JAJFNJ020000005">
    <property type="protein sequence ID" value="MEC3890276.1"/>
    <property type="molecule type" value="Genomic_DNA"/>
</dbReference>
<proteinExistence type="predicted"/>
<protein>
    <submittedName>
        <fullName evidence="1">Uncharacterized protein</fullName>
    </submittedName>
</protein>
<reference evidence="1" key="1">
    <citation type="submission" date="2021-10" db="EMBL/GenBank/DDBJ databases">
        <authorList>
            <person name="Hussein R."/>
            <person name="Harrison J."/>
            <person name="Studholme D.J."/>
            <person name="Vicente J."/>
            <person name="Grant M."/>
        </authorList>
    </citation>
    <scope>NUCLEOTIDE SEQUENCE</scope>
    <source>
        <strain evidence="1">NCPPB 2970</strain>
    </source>
</reference>
<organism evidence="1 2">
    <name type="scientific">Xanthomonas campestris pv. papavericola</name>
    <dbReference type="NCBI Taxonomy" id="487881"/>
    <lineage>
        <taxon>Bacteria</taxon>
        <taxon>Pseudomonadati</taxon>
        <taxon>Pseudomonadota</taxon>
        <taxon>Gammaproteobacteria</taxon>
        <taxon>Lysobacterales</taxon>
        <taxon>Lysobacteraceae</taxon>
        <taxon>Xanthomonas</taxon>
    </lineage>
</organism>
<comment type="caution">
    <text evidence="1">The sequence shown here is derived from an EMBL/GenBank/DDBJ whole genome shotgun (WGS) entry which is preliminary data.</text>
</comment>
<dbReference type="Proteomes" id="UP001297361">
    <property type="component" value="Unassembled WGS sequence"/>
</dbReference>
<accession>A0AAJ2X6F0</accession>
<evidence type="ECO:0000313" key="1">
    <source>
        <dbReference type="EMBL" id="MEC3890276.1"/>
    </source>
</evidence>
<sequence length="105" mass="11561">MNMHEPLRRISIQKTIIVSAIFLLFAGTNLAVAKPLNFVYQTTQMTSFTAGGPGRTEIFNQQWADGAAQCRDAFPQTTAVRLGRVNARAINARTYAVTGKWICKG</sequence>
<reference evidence="1" key="2">
    <citation type="submission" date="2024-01" db="EMBL/GenBank/DDBJ databases">
        <title>Long-read genome sequencing of X. campestris pv. papavericola.</title>
        <authorList>
            <person name="Hussain R.M.F."/>
            <person name="Greer S."/>
            <person name="Harrison J."/>
            <person name="Grant M."/>
            <person name="Vicente J."/>
            <person name="Studholme D.J."/>
        </authorList>
    </citation>
    <scope>NUCLEOTIDE SEQUENCE</scope>
    <source>
        <strain evidence="1">NCPPB 2970</strain>
    </source>
</reference>
<dbReference type="RefSeq" id="WP_228425386.1">
    <property type="nucleotide sequence ID" value="NZ_JAJFNJ020000005.1"/>
</dbReference>